<dbReference type="PANTHER" id="PTHR43775">
    <property type="entry name" value="FATTY ACID SYNTHASE"/>
    <property type="match status" value="1"/>
</dbReference>
<dbReference type="GO" id="GO:0004312">
    <property type="term" value="F:fatty acid synthase activity"/>
    <property type="evidence" value="ECO:0007669"/>
    <property type="project" value="TreeGrafter"/>
</dbReference>
<name>A0A4Q4M9T1_ALTAL</name>
<keyword evidence="3" id="KW-0511">Multifunctional enzyme</keyword>
<feature type="non-terminal residue" evidence="5">
    <location>
        <position position="218"/>
    </location>
</feature>
<dbReference type="PANTHER" id="PTHR43775:SF22">
    <property type="entry name" value="SYNTHASE, PUTATIVE (JCVI)-RELATED"/>
    <property type="match status" value="1"/>
</dbReference>
<dbReference type="Gene3D" id="3.40.47.10">
    <property type="match status" value="1"/>
</dbReference>
<dbReference type="SUPFAM" id="SSF53901">
    <property type="entry name" value="Thiolase-like"/>
    <property type="match status" value="1"/>
</dbReference>
<dbReference type="GO" id="GO:0004315">
    <property type="term" value="F:3-oxoacyl-[acyl-carrier-protein] synthase activity"/>
    <property type="evidence" value="ECO:0007669"/>
    <property type="project" value="InterPro"/>
</dbReference>
<dbReference type="InterPro" id="IPR014030">
    <property type="entry name" value="Ketoacyl_synth_N"/>
</dbReference>
<dbReference type="SMART" id="SM00825">
    <property type="entry name" value="PKS_KS"/>
    <property type="match status" value="1"/>
</dbReference>
<dbReference type="AlphaFoldDB" id="A0A4Q4M9T1"/>
<proteinExistence type="predicted"/>
<dbReference type="CDD" id="cd00833">
    <property type="entry name" value="PKS"/>
    <property type="match status" value="1"/>
</dbReference>
<dbReference type="PROSITE" id="PS00606">
    <property type="entry name" value="KS3_1"/>
    <property type="match status" value="1"/>
</dbReference>
<dbReference type="InterPro" id="IPR016039">
    <property type="entry name" value="Thiolase-like"/>
</dbReference>
<dbReference type="InterPro" id="IPR018201">
    <property type="entry name" value="Ketoacyl_synth_AS"/>
</dbReference>
<evidence type="ECO:0000256" key="2">
    <source>
        <dbReference type="ARBA" id="ARBA00022679"/>
    </source>
</evidence>
<comment type="pathway">
    <text evidence="1">Mycotoxin biosynthesis.</text>
</comment>
<organism evidence="5 6">
    <name type="scientific">Alternaria alternata</name>
    <name type="common">Alternaria rot fungus</name>
    <name type="synonym">Torula alternata</name>
    <dbReference type="NCBI Taxonomy" id="5599"/>
    <lineage>
        <taxon>Eukaryota</taxon>
        <taxon>Fungi</taxon>
        <taxon>Dikarya</taxon>
        <taxon>Ascomycota</taxon>
        <taxon>Pezizomycotina</taxon>
        <taxon>Dothideomycetes</taxon>
        <taxon>Pleosporomycetidae</taxon>
        <taxon>Pleosporales</taxon>
        <taxon>Pleosporineae</taxon>
        <taxon>Pleosporaceae</taxon>
        <taxon>Alternaria</taxon>
        <taxon>Alternaria sect. Alternaria</taxon>
        <taxon>Alternaria alternata complex</taxon>
    </lineage>
</organism>
<dbReference type="PROSITE" id="PS52004">
    <property type="entry name" value="KS3_2"/>
    <property type="match status" value="1"/>
</dbReference>
<dbReference type="Pfam" id="PF00109">
    <property type="entry name" value="ketoacyl-synt"/>
    <property type="match status" value="1"/>
</dbReference>
<keyword evidence="2" id="KW-0808">Transferase</keyword>
<evidence type="ECO:0000313" key="5">
    <source>
        <dbReference type="EMBL" id="RYN45201.1"/>
    </source>
</evidence>
<dbReference type="InterPro" id="IPR020841">
    <property type="entry name" value="PKS_Beta-ketoAc_synthase_dom"/>
</dbReference>
<dbReference type="Proteomes" id="UP000291422">
    <property type="component" value="Unassembled WGS sequence"/>
</dbReference>
<evidence type="ECO:0000256" key="3">
    <source>
        <dbReference type="ARBA" id="ARBA00023268"/>
    </source>
</evidence>
<reference evidence="6" key="1">
    <citation type="journal article" date="2019" name="bioRxiv">
        <title>Genomics, evolutionary history and diagnostics of the Alternaria alternata species group including apple and Asian pear pathotypes.</title>
        <authorList>
            <person name="Armitage A.D."/>
            <person name="Cockerton H.M."/>
            <person name="Sreenivasaprasad S."/>
            <person name="Woodhall J.W."/>
            <person name="Lane C.R."/>
            <person name="Harrison R.J."/>
            <person name="Clarkson J.P."/>
        </authorList>
    </citation>
    <scope>NUCLEOTIDE SEQUENCE [LARGE SCALE GENOMIC DNA]</scope>
    <source>
        <strain evidence="6">FERA 1177</strain>
    </source>
</reference>
<accession>A0A4Q4M9T1</accession>
<feature type="domain" description="Ketosynthase family 3 (KS3)" evidence="4">
    <location>
        <begin position="24"/>
        <end position="218"/>
    </location>
</feature>
<dbReference type="EMBL" id="PDXD01000538">
    <property type="protein sequence ID" value="RYN45201.1"/>
    <property type="molecule type" value="Genomic_DNA"/>
</dbReference>
<dbReference type="VEuPathDB" id="FungiDB:CC77DRAFT_176278"/>
<evidence type="ECO:0000313" key="6">
    <source>
        <dbReference type="Proteomes" id="UP000291422"/>
    </source>
</evidence>
<dbReference type="GO" id="GO:0006633">
    <property type="term" value="P:fatty acid biosynthetic process"/>
    <property type="evidence" value="ECO:0007669"/>
    <property type="project" value="InterPro"/>
</dbReference>
<dbReference type="GO" id="GO:0044550">
    <property type="term" value="P:secondary metabolite biosynthetic process"/>
    <property type="evidence" value="ECO:0007669"/>
    <property type="project" value="TreeGrafter"/>
</dbReference>
<comment type="caution">
    <text evidence="5">The sequence shown here is derived from an EMBL/GenBank/DDBJ whole genome shotgun (WGS) entry which is preliminary data.</text>
</comment>
<sequence>MVQVQGAELEFHSVNWTQHDVTTSDDVAIVGLSCRTAGGIENLDTLWDFLLQKKHASGEIPLNRWEPWRQRSALDAKIVSSITRKGYFLDDVEGFDAAFFGISPREAEHMDPHQRLGLELAYEALQNAGIQPDRLAGSDTAVYIGVDSDDYSRMVMEDLPAIEAWSGIGTAHHGVSNRISYHFDLKGPSAAVDAACASSLVALHLARQAIVSGESTVA</sequence>
<dbReference type="InterPro" id="IPR050091">
    <property type="entry name" value="PKS_NRPS_Biosynth_Enz"/>
</dbReference>
<gene>
    <name evidence="5" type="ORF">AA0117_g13527</name>
</gene>
<protein>
    <recommendedName>
        <fullName evidence="4">Ketosynthase family 3 (KS3) domain-containing protein</fullName>
    </recommendedName>
</protein>
<evidence type="ECO:0000256" key="1">
    <source>
        <dbReference type="ARBA" id="ARBA00004685"/>
    </source>
</evidence>
<evidence type="ECO:0000259" key="4">
    <source>
        <dbReference type="PROSITE" id="PS52004"/>
    </source>
</evidence>